<dbReference type="KEGG" id="bdi:100837955"/>
<dbReference type="Proteomes" id="UP000008810">
    <property type="component" value="Chromosome 1"/>
</dbReference>
<dbReference type="OrthoDB" id="668319at2759"/>
<dbReference type="eggNOG" id="ENOG502R3DQ">
    <property type="taxonomic scope" value="Eukaryota"/>
</dbReference>
<reference evidence="3" key="2">
    <citation type="submission" date="2017-06" db="EMBL/GenBank/DDBJ databases">
        <title>WGS assembly of Brachypodium distachyon.</title>
        <authorList>
            <consortium name="The International Brachypodium Initiative"/>
            <person name="Lucas S."/>
            <person name="Harmon-Smith M."/>
            <person name="Lail K."/>
            <person name="Tice H."/>
            <person name="Grimwood J."/>
            <person name="Bruce D."/>
            <person name="Barry K."/>
            <person name="Shu S."/>
            <person name="Lindquist E."/>
            <person name="Wang M."/>
            <person name="Pitluck S."/>
            <person name="Vogel J.P."/>
            <person name="Garvin D.F."/>
            <person name="Mockler T.C."/>
            <person name="Schmutz J."/>
            <person name="Rokhsar D."/>
            <person name="Bevan M.W."/>
        </authorList>
    </citation>
    <scope>NUCLEOTIDE SEQUENCE</scope>
    <source>
        <strain evidence="3">Bd21</strain>
    </source>
</reference>
<dbReference type="RefSeq" id="XP_014753825.1">
    <property type="nucleotide sequence ID" value="XM_014898339.2"/>
</dbReference>
<reference evidence="3 4" key="1">
    <citation type="journal article" date="2010" name="Nature">
        <title>Genome sequencing and analysis of the model grass Brachypodium distachyon.</title>
        <authorList>
            <consortium name="International Brachypodium Initiative"/>
        </authorList>
    </citation>
    <scope>NUCLEOTIDE SEQUENCE [LARGE SCALE GENOMIC DNA]</scope>
    <source>
        <strain evidence="3">Bd21</strain>
        <strain evidence="4">cv. Bd21</strain>
    </source>
</reference>
<dbReference type="RefSeq" id="XP_003561471.2">
    <property type="nucleotide sequence ID" value="XM_003561423.4"/>
</dbReference>
<accession>I1H455</accession>
<feature type="domain" description="DUF3615" evidence="1">
    <location>
        <begin position="479"/>
        <end position="579"/>
    </location>
</feature>
<sequence length="665" mass="74325">MAGGGGPNTWRGKVLDAIYGHYEDALAALPPALAPRLLAAGVSFGFADPVTNIITNTVVCSDPKPKKRKRPATAREVLSKVVAAGNGPSPPESRTIAERSLVGLLTFVTSYFRHLSSWDALHYLYLSRADLLVAVHLVEVDRCYYRRRKDKFCIRSLAVKTALKCAALSASLPNIDEFLAGSYACAFHLKLITQIAPPAKRCRRLLSGLLQKPPVKLNKSNNDPIDLAVLRLHHHVPDASIQKVPSELTDSLRGVLMDRIHKQYLKAVSQLATKEFRISHHRSLFKAGYCYGPFSSPVSNIIVNTIWYGTAFPALQDFEVDMISTLSHVEFRSLDGLISFMRVSIPEVSDHDAMVYLLKSNLNIRKAIRMATQGGHDTSGRHESGYKAAADVSYHPKPEAYLEFVVHFLPTVRIAVRSLLQDSQTPSSSKVLDLSRLLSPLGAKSLEPIDDELTKNALERLSNFKTGFLTQQSFVCGKVKAVLRKYEQTVGCCYELCIICGVNGSVGKSTGIRHLKFQYTHANFWAMPKNGNSAMLFFAEFSNDEDSKNLRSFCHPVSDLSRHGRCCYCEFQGIRIVHPIEICWEGANDFEKMARGEHKITNELITSSGKVEDYMVGIYKEDYIYMDPTQDAKLIRIMNRATYMMSLDRVDEKGRLRELDPQQAQ</sequence>
<evidence type="ECO:0000313" key="4">
    <source>
        <dbReference type="EnsemblPlants" id="KQK21091"/>
    </source>
</evidence>
<feature type="domain" description="PIR2-like helical" evidence="2">
    <location>
        <begin position="258"/>
        <end position="371"/>
    </location>
</feature>
<dbReference type="InterPro" id="IPR046527">
    <property type="entry name" value="PIR2-like_helical"/>
</dbReference>
<feature type="domain" description="PIR2-like helical" evidence="2">
    <location>
        <begin position="17"/>
        <end position="139"/>
    </location>
</feature>
<gene>
    <name evidence="4" type="primary">LOC100837955</name>
    <name evidence="3" type="ORF">BRADI_1g58680v3</name>
</gene>
<evidence type="ECO:0000313" key="3">
    <source>
        <dbReference type="EMBL" id="KQK21092.1"/>
    </source>
</evidence>
<dbReference type="GeneID" id="100837955"/>
<dbReference type="Gramene" id="KQK21092">
    <property type="protein sequence ID" value="KQK21092"/>
    <property type="gene ID" value="BRADI_1g58680v3"/>
</dbReference>
<proteinExistence type="predicted"/>
<dbReference type="InterPro" id="IPR022059">
    <property type="entry name" value="DUF3615"/>
</dbReference>
<name>I1H455_BRADI</name>
<evidence type="ECO:0000313" key="5">
    <source>
        <dbReference type="Proteomes" id="UP000008810"/>
    </source>
</evidence>
<dbReference type="HOGENOM" id="CLU_011465_2_0_1"/>
<dbReference type="AlphaFoldDB" id="I1H455"/>
<dbReference type="Gramene" id="KQK21091">
    <property type="protein sequence ID" value="KQK21091"/>
    <property type="gene ID" value="BRADI_1g58680v3"/>
</dbReference>
<dbReference type="Pfam" id="PF12274">
    <property type="entry name" value="DUF3615"/>
    <property type="match status" value="1"/>
</dbReference>
<evidence type="ECO:0000259" key="2">
    <source>
        <dbReference type="Pfam" id="PF20235"/>
    </source>
</evidence>
<dbReference type="OMA" id="NFWASPD"/>
<organism evidence="3">
    <name type="scientific">Brachypodium distachyon</name>
    <name type="common">Purple false brome</name>
    <name type="synonym">Trachynia distachya</name>
    <dbReference type="NCBI Taxonomy" id="15368"/>
    <lineage>
        <taxon>Eukaryota</taxon>
        <taxon>Viridiplantae</taxon>
        <taxon>Streptophyta</taxon>
        <taxon>Embryophyta</taxon>
        <taxon>Tracheophyta</taxon>
        <taxon>Spermatophyta</taxon>
        <taxon>Magnoliopsida</taxon>
        <taxon>Liliopsida</taxon>
        <taxon>Poales</taxon>
        <taxon>Poaceae</taxon>
        <taxon>BOP clade</taxon>
        <taxon>Pooideae</taxon>
        <taxon>Stipodae</taxon>
        <taxon>Brachypodieae</taxon>
        <taxon>Brachypodium</taxon>
    </lineage>
</organism>
<dbReference type="PANTHER" id="PTHR33120">
    <property type="entry name" value="EXPRESSED PROTEIN-RELATED"/>
    <property type="match status" value="1"/>
</dbReference>
<dbReference type="EMBL" id="CM000880">
    <property type="protein sequence ID" value="KQK21092.1"/>
    <property type="molecule type" value="Genomic_DNA"/>
</dbReference>
<dbReference type="EnsemblPlants" id="KQK21092">
    <property type="protein sequence ID" value="KQK21092"/>
    <property type="gene ID" value="BRADI_1g58680v3"/>
</dbReference>
<reference evidence="4" key="3">
    <citation type="submission" date="2018-08" db="UniProtKB">
        <authorList>
            <consortium name="EnsemblPlants"/>
        </authorList>
    </citation>
    <scope>IDENTIFICATION</scope>
    <source>
        <strain evidence="4">cv. Bd21</strain>
    </source>
</reference>
<evidence type="ECO:0000259" key="1">
    <source>
        <dbReference type="Pfam" id="PF12274"/>
    </source>
</evidence>
<keyword evidence="5" id="KW-1185">Reference proteome</keyword>
<dbReference type="EnsemblPlants" id="KQK21091">
    <property type="protein sequence ID" value="KQK21091"/>
    <property type="gene ID" value="BRADI_1g58680v3"/>
</dbReference>
<dbReference type="EMBL" id="CM000880">
    <property type="protein sequence ID" value="KQK21091.1"/>
    <property type="molecule type" value="Genomic_DNA"/>
</dbReference>
<dbReference type="Pfam" id="PF20235">
    <property type="entry name" value="PIR2-like_helical"/>
    <property type="match status" value="2"/>
</dbReference>
<protein>
    <submittedName>
        <fullName evidence="3 4">Uncharacterized protein</fullName>
    </submittedName>
</protein>
<dbReference type="PANTHER" id="PTHR33120:SF16">
    <property type="entry name" value="PIR2-LIKE HELICAL DOMAIN-CONTAINING PROTEIN"/>
    <property type="match status" value="1"/>
</dbReference>